<evidence type="ECO:0000313" key="1">
    <source>
        <dbReference type="EMBL" id="ODG91968.1"/>
    </source>
</evidence>
<organism evidence="1 2">
    <name type="scientific">Gottfriedia luciferensis</name>
    <dbReference type="NCBI Taxonomy" id="178774"/>
    <lineage>
        <taxon>Bacteria</taxon>
        <taxon>Bacillati</taxon>
        <taxon>Bacillota</taxon>
        <taxon>Bacilli</taxon>
        <taxon>Bacillales</taxon>
        <taxon>Bacillaceae</taxon>
        <taxon>Gottfriedia</taxon>
    </lineage>
</organism>
<sequence length="59" mass="7053">MLGYVKVLRRSSNLDEKNSYNKSEAGCLMRQPFFVCKINHIENNTLNEIFWKKYKNNKP</sequence>
<protein>
    <submittedName>
        <fullName evidence="1">Uncharacterized protein</fullName>
    </submittedName>
</protein>
<name>A0ABX2ZY33_9BACI</name>
<proteinExistence type="predicted"/>
<accession>A0ABX2ZY33</accession>
<dbReference type="EMBL" id="MDKC01000013">
    <property type="protein sequence ID" value="ODG91968.1"/>
    <property type="molecule type" value="Genomic_DNA"/>
</dbReference>
<evidence type="ECO:0000313" key="2">
    <source>
        <dbReference type="Proteomes" id="UP000094580"/>
    </source>
</evidence>
<gene>
    <name evidence="1" type="ORF">BED47_05675</name>
</gene>
<dbReference type="Proteomes" id="UP000094580">
    <property type="component" value="Unassembled WGS sequence"/>
</dbReference>
<comment type="caution">
    <text evidence="1">The sequence shown here is derived from an EMBL/GenBank/DDBJ whole genome shotgun (WGS) entry which is preliminary data.</text>
</comment>
<keyword evidence="2" id="KW-1185">Reference proteome</keyword>
<reference evidence="1 2" key="1">
    <citation type="submission" date="2016-07" db="EMBL/GenBank/DDBJ databases">
        <authorList>
            <person name="Townsley L."/>
            <person name="Shank E.A."/>
        </authorList>
    </citation>
    <scope>NUCLEOTIDE SEQUENCE [LARGE SCALE GENOMIC DNA]</scope>
    <source>
        <strain evidence="1 2">CH01</strain>
    </source>
</reference>